<proteinExistence type="predicted"/>
<organism evidence="2 3">
    <name type="scientific">Brachybacterium hainanense</name>
    <dbReference type="NCBI Taxonomy" id="1541174"/>
    <lineage>
        <taxon>Bacteria</taxon>
        <taxon>Bacillati</taxon>
        <taxon>Actinomycetota</taxon>
        <taxon>Actinomycetes</taxon>
        <taxon>Micrococcales</taxon>
        <taxon>Dermabacteraceae</taxon>
        <taxon>Brachybacterium</taxon>
    </lineage>
</organism>
<protein>
    <submittedName>
        <fullName evidence="2">Extracellular solute-binding protein</fullName>
    </submittedName>
</protein>
<feature type="signal peptide" evidence="1">
    <location>
        <begin position="1"/>
        <end position="30"/>
    </location>
</feature>
<dbReference type="PANTHER" id="PTHR43649:SF12">
    <property type="entry name" value="DIACETYLCHITOBIOSE BINDING PROTEIN DASA"/>
    <property type="match status" value="1"/>
</dbReference>
<dbReference type="SUPFAM" id="SSF53850">
    <property type="entry name" value="Periplasmic binding protein-like II"/>
    <property type="match status" value="1"/>
</dbReference>
<feature type="chain" id="PRO_5046044558" evidence="1">
    <location>
        <begin position="31"/>
        <end position="546"/>
    </location>
</feature>
<comment type="caution">
    <text evidence="2">The sequence shown here is derived from an EMBL/GenBank/DDBJ whole genome shotgun (WGS) entry which is preliminary data.</text>
</comment>
<keyword evidence="1" id="KW-0732">Signal</keyword>
<gene>
    <name evidence="2" type="ORF">ACFFF6_01480</name>
</gene>
<dbReference type="EMBL" id="JBHLSV010000001">
    <property type="protein sequence ID" value="MFC0672621.1"/>
    <property type="molecule type" value="Genomic_DNA"/>
</dbReference>
<dbReference type="Proteomes" id="UP001589793">
    <property type="component" value="Unassembled WGS sequence"/>
</dbReference>
<dbReference type="InterPro" id="IPR006059">
    <property type="entry name" value="SBP"/>
</dbReference>
<sequence>MKGTLMFSRRSFLATSSAATGLALSLAACSSDGGGDDPVDVADLSTGAMDDYAVGTQFTATEPFDLPILFNDNAAYPYREDWLFWSELTKLTNVTLKPTIVPMSDYEQKRSLLVSAGDAPYVIPKTYPGQESAFVTSGAILAISDYVEHMPNYQDKVSTWGLEEEIERLKQQDGKYYVMPGLHEEVWPDYTLAYRVDVLEELGLPEPTTWDELTEVYRRVREAKPEMWPLSDRFKGDCLLGLVAASHGVGSGWGLGDGVVRDEPGSDTLVFGPQQDEYRAMTEWFATGVAEKLIDPESFTQEDDPAVQKFVTGKSFSIATNSQNLIDYRTGLIENVGEKAVVKKMLLPGGPRGQVMAGSRLENGVMFTAEMAEDEHFLAILQFFDWLWYSDAGQEFAKWGVEGVTFEREGDKRVPAADVTFLGINPEGTKDLRKDFGFSGGNYAYGGTTELLRSTMNDEEVAWQEEMAAGHEPAEPLPPYPFDEIQQEDATLVVTPLTDFVSQSTLKFTTGQRDLAEWDAFVTECDDNGASTYMDIVHEAQDAFAG</sequence>
<accession>A0ABV6R6L2</accession>
<dbReference type="PROSITE" id="PS51257">
    <property type="entry name" value="PROKAR_LIPOPROTEIN"/>
    <property type="match status" value="1"/>
</dbReference>
<evidence type="ECO:0000313" key="2">
    <source>
        <dbReference type="EMBL" id="MFC0672621.1"/>
    </source>
</evidence>
<evidence type="ECO:0000256" key="1">
    <source>
        <dbReference type="SAM" id="SignalP"/>
    </source>
</evidence>
<dbReference type="PANTHER" id="PTHR43649">
    <property type="entry name" value="ARABINOSE-BINDING PROTEIN-RELATED"/>
    <property type="match status" value="1"/>
</dbReference>
<dbReference type="InterPro" id="IPR050490">
    <property type="entry name" value="Bact_solute-bd_prot1"/>
</dbReference>
<dbReference type="Gene3D" id="3.40.190.10">
    <property type="entry name" value="Periplasmic binding protein-like II"/>
    <property type="match status" value="2"/>
</dbReference>
<reference evidence="2 3" key="1">
    <citation type="submission" date="2024-09" db="EMBL/GenBank/DDBJ databases">
        <authorList>
            <person name="Sun Q."/>
            <person name="Mori K."/>
        </authorList>
    </citation>
    <scope>NUCLEOTIDE SEQUENCE [LARGE SCALE GENOMIC DNA]</scope>
    <source>
        <strain evidence="2 3">CICC 10874</strain>
    </source>
</reference>
<name>A0ABV6R6L2_9MICO</name>
<dbReference type="Pfam" id="PF01547">
    <property type="entry name" value="SBP_bac_1"/>
    <property type="match status" value="1"/>
</dbReference>
<dbReference type="CDD" id="cd13583">
    <property type="entry name" value="PBP2_AlgQ_like_4"/>
    <property type="match status" value="1"/>
</dbReference>
<evidence type="ECO:0000313" key="3">
    <source>
        <dbReference type="Proteomes" id="UP001589793"/>
    </source>
</evidence>
<keyword evidence="3" id="KW-1185">Reference proteome</keyword>